<comment type="caution">
    <text evidence="2">The sequence shown here is derived from an EMBL/GenBank/DDBJ whole genome shotgun (WGS) entry which is preliminary data.</text>
</comment>
<sequence length="351" mass="39808">MADQFIDLGLGQVHEQVSSEPTTSESANSQSMEVEQPSPPEESAMDVDESERALQVGPSDAFEVSDRTMCILSLLALYFRENETAYDESFTLAVLCMWFSPNRDTIDEWSDDIHASTKLELAYMSILKYRSNDKPLTFWMCTSFLLTLHSLVKFTDESVWIQYLITFRGGRRIDDMGLFSKACWARLATLTCSRDLSQDLLPHEDYDHFSVGFDSPLDVSKAIRPANPDFDVLAKQPQLLDSSEVLFERTERDGKHYTVICSKGSKIVFVKKPGEEYTALLGDPRVGNVDTVWKLVWTKNFTMNFNDSLDLRGTPGLKEMETIFHEAAFDPSRAEIQTSEVPDKMFFGTAQ</sequence>
<dbReference type="EMBL" id="NHZQ01000335">
    <property type="protein sequence ID" value="PSK42399.1"/>
    <property type="molecule type" value="Genomic_DNA"/>
</dbReference>
<evidence type="ECO:0000313" key="3">
    <source>
        <dbReference type="Proteomes" id="UP000243723"/>
    </source>
</evidence>
<organism evidence="2 3">
    <name type="scientific">Elsinoe australis</name>
    <dbReference type="NCBI Taxonomy" id="40998"/>
    <lineage>
        <taxon>Eukaryota</taxon>
        <taxon>Fungi</taxon>
        <taxon>Dikarya</taxon>
        <taxon>Ascomycota</taxon>
        <taxon>Pezizomycotina</taxon>
        <taxon>Dothideomycetes</taxon>
        <taxon>Dothideomycetidae</taxon>
        <taxon>Myriangiales</taxon>
        <taxon>Elsinoaceae</taxon>
        <taxon>Elsinoe</taxon>
    </lineage>
</organism>
<feature type="region of interest" description="Disordered" evidence="1">
    <location>
        <begin position="1"/>
        <end position="51"/>
    </location>
</feature>
<evidence type="ECO:0000313" key="2">
    <source>
        <dbReference type="EMBL" id="PSK42399.1"/>
    </source>
</evidence>
<accession>A0A2P7Z2F6</accession>
<protein>
    <submittedName>
        <fullName evidence="2">Uncharacterized protein</fullName>
    </submittedName>
</protein>
<keyword evidence="3" id="KW-1185">Reference proteome</keyword>
<proteinExistence type="predicted"/>
<feature type="compositionally biased region" description="Polar residues" evidence="1">
    <location>
        <begin position="15"/>
        <end position="33"/>
    </location>
</feature>
<gene>
    <name evidence="2" type="ORF">B9Z65_4313</name>
</gene>
<dbReference type="AlphaFoldDB" id="A0A2P7Z2F6"/>
<name>A0A2P7Z2F6_9PEZI</name>
<reference evidence="2 3" key="1">
    <citation type="submission" date="2017-05" db="EMBL/GenBank/DDBJ databases">
        <title>Draft genome sequence of Elsinoe australis.</title>
        <authorList>
            <person name="Cheng Q."/>
        </authorList>
    </citation>
    <scope>NUCLEOTIDE SEQUENCE [LARGE SCALE GENOMIC DNA]</scope>
    <source>
        <strain evidence="2 3">NL1</strain>
    </source>
</reference>
<evidence type="ECO:0000256" key="1">
    <source>
        <dbReference type="SAM" id="MobiDB-lite"/>
    </source>
</evidence>
<dbReference type="Proteomes" id="UP000243723">
    <property type="component" value="Unassembled WGS sequence"/>
</dbReference>